<keyword evidence="1" id="KW-1133">Transmembrane helix</keyword>
<feature type="transmembrane region" description="Helical" evidence="1">
    <location>
        <begin position="35"/>
        <end position="54"/>
    </location>
</feature>
<feature type="transmembrane region" description="Helical" evidence="1">
    <location>
        <begin position="6"/>
        <end position="28"/>
    </location>
</feature>
<evidence type="ECO:0000256" key="1">
    <source>
        <dbReference type="SAM" id="Phobius"/>
    </source>
</evidence>
<sequence>MFVLKLIAKIAMLPAVVAMTVIQWFIAFLIGFSSIVFNLLAGLFLLVAVLSYLMGLSAGAEAVKMILAGFIVFMIPIIGEAVVTAVTALNVGMRNFIRS</sequence>
<evidence type="ECO:0000313" key="3">
    <source>
        <dbReference type="Proteomes" id="UP000284731"/>
    </source>
</evidence>
<organism evidence="2 3">
    <name type="scientific">Solobacterium moorei</name>
    <dbReference type="NCBI Taxonomy" id="102148"/>
    <lineage>
        <taxon>Bacteria</taxon>
        <taxon>Bacillati</taxon>
        <taxon>Bacillota</taxon>
        <taxon>Erysipelotrichia</taxon>
        <taxon>Erysipelotrichales</taxon>
        <taxon>Erysipelotrichaceae</taxon>
        <taxon>Solobacterium</taxon>
    </lineage>
</organism>
<keyword evidence="1" id="KW-0472">Membrane</keyword>
<proteinExistence type="predicted"/>
<dbReference type="Proteomes" id="UP000284731">
    <property type="component" value="Unassembled WGS sequence"/>
</dbReference>
<feature type="transmembrane region" description="Helical" evidence="1">
    <location>
        <begin position="66"/>
        <end position="91"/>
    </location>
</feature>
<accession>A0A412PC93</accession>
<comment type="caution">
    <text evidence="2">The sequence shown here is derived from an EMBL/GenBank/DDBJ whole genome shotgun (WGS) entry which is preliminary data.</text>
</comment>
<name>A0A412PC93_9FIRM</name>
<gene>
    <name evidence="2" type="ORF">DWX20_09085</name>
</gene>
<reference evidence="2 3" key="1">
    <citation type="submission" date="2018-08" db="EMBL/GenBank/DDBJ databases">
        <title>A genome reference for cultivated species of the human gut microbiota.</title>
        <authorList>
            <person name="Zou Y."/>
            <person name="Xue W."/>
            <person name="Luo G."/>
        </authorList>
    </citation>
    <scope>NUCLEOTIDE SEQUENCE [LARGE SCALE GENOMIC DNA]</scope>
    <source>
        <strain evidence="2 3">AF18-46</strain>
    </source>
</reference>
<dbReference type="AlphaFoldDB" id="A0A412PC93"/>
<evidence type="ECO:0000313" key="2">
    <source>
        <dbReference type="EMBL" id="RGT54307.1"/>
    </source>
</evidence>
<dbReference type="RefSeq" id="WP_118765276.1">
    <property type="nucleotide sequence ID" value="NZ_CABJCF010000004.1"/>
</dbReference>
<keyword evidence="1" id="KW-0812">Transmembrane</keyword>
<dbReference type="EMBL" id="QRWX01000004">
    <property type="protein sequence ID" value="RGT54307.1"/>
    <property type="molecule type" value="Genomic_DNA"/>
</dbReference>
<protein>
    <submittedName>
        <fullName evidence="2">Uncharacterized protein</fullName>
    </submittedName>
</protein>